<evidence type="ECO:0000313" key="2">
    <source>
        <dbReference type="Proteomes" id="UP000414233"/>
    </source>
</evidence>
<name>A0A5E4X208_9BURK</name>
<dbReference type="Proteomes" id="UP000414233">
    <property type="component" value="Unassembled WGS sequence"/>
</dbReference>
<dbReference type="EMBL" id="CABPRZ010000015">
    <property type="protein sequence ID" value="VVE30266.1"/>
    <property type="molecule type" value="Genomic_DNA"/>
</dbReference>
<dbReference type="Pfam" id="PF20292">
    <property type="entry name" value="MC7"/>
    <property type="match status" value="1"/>
</dbReference>
<dbReference type="RefSeq" id="WP_150698343.1">
    <property type="nucleotide sequence ID" value="NZ_CABPRZ010000015.1"/>
</dbReference>
<dbReference type="OrthoDB" id="9154731at2"/>
<proteinExistence type="predicted"/>
<reference evidence="1 2" key="1">
    <citation type="submission" date="2019-08" db="EMBL/GenBank/DDBJ databases">
        <authorList>
            <person name="Peeters C."/>
        </authorList>
    </citation>
    <scope>NUCLEOTIDE SEQUENCE [LARGE SCALE GENOMIC DNA]</scope>
    <source>
        <strain evidence="1 2">LMG 30175</strain>
    </source>
</reference>
<accession>A0A5E4X208</accession>
<sequence length="73" mass="8436">MITPSKFISFEQSILSRLPVMRVDAKTISIRDLYALTADHFSAIDEFLYALDVLYILDKINIDFESESVEYVN</sequence>
<evidence type="ECO:0000313" key="1">
    <source>
        <dbReference type="EMBL" id="VVE30266.1"/>
    </source>
</evidence>
<gene>
    <name evidence="1" type="ORF">PTE30175_03517</name>
</gene>
<keyword evidence="2" id="KW-1185">Reference proteome</keyword>
<protein>
    <submittedName>
        <fullName evidence="1">Uncharacterized protein</fullName>
    </submittedName>
</protein>
<dbReference type="AlphaFoldDB" id="A0A5E4X208"/>
<organism evidence="1 2">
    <name type="scientific">Pandoraea terrae</name>
    <dbReference type="NCBI Taxonomy" id="1537710"/>
    <lineage>
        <taxon>Bacteria</taxon>
        <taxon>Pseudomonadati</taxon>
        <taxon>Pseudomonadota</taxon>
        <taxon>Betaproteobacteria</taxon>
        <taxon>Burkholderiales</taxon>
        <taxon>Burkholderiaceae</taxon>
        <taxon>Pandoraea</taxon>
    </lineage>
</organism>
<dbReference type="InterPro" id="IPR046900">
    <property type="entry name" value="ABC-3C_MC7"/>
</dbReference>